<gene>
    <name evidence="2" type="ordered locus">Bacsa_1475</name>
</gene>
<evidence type="ECO:0000313" key="3">
    <source>
        <dbReference type="Proteomes" id="UP000007486"/>
    </source>
</evidence>
<dbReference type="PROSITE" id="PS51257">
    <property type="entry name" value="PROKAR_LIPOPROTEIN"/>
    <property type="match status" value="1"/>
</dbReference>
<dbReference type="OrthoDB" id="1050582at2"/>
<reference evidence="2 3" key="1">
    <citation type="journal article" date="2011" name="Stand. Genomic Sci.">
        <title>Complete genome sequence of Bacteroides salanitronis type strain (BL78).</title>
        <authorList>
            <person name="Gronow S."/>
            <person name="Held B."/>
            <person name="Lucas S."/>
            <person name="Lapidus A."/>
            <person name="Del Rio T.G."/>
            <person name="Nolan M."/>
            <person name="Tice H."/>
            <person name="Deshpande S."/>
            <person name="Cheng J.F."/>
            <person name="Pitluck S."/>
            <person name="Liolios K."/>
            <person name="Pagani I."/>
            <person name="Ivanova N."/>
            <person name="Mavromatis K."/>
            <person name="Pati A."/>
            <person name="Tapia R."/>
            <person name="Han C."/>
            <person name="Goodwin L."/>
            <person name="Chen A."/>
            <person name="Palaniappan K."/>
            <person name="Land M."/>
            <person name="Hauser L."/>
            <person name="Chang Y.J."/>
            <person name="Jeffries C.D."/>
            <person name="Brambilla E.M."/>
            <person name="Rohde M."/>
            <person name="Goker M."/>
            <person name="Detter J.C."/>
            <person name="Woyke T."/>
            <person name="Bristow J."/>
            <person name="Markowitz V."/>
            <person name="Hugenholtz P."/>
            <person name="Kyrpides N.C."/>
            <person name="Klenk H.P."/>
            <person name="Eisen J.A."/>
        </authorList>
    </citation>
    <scope>NUCLEOTIDE SEQUENCE [LARGE SCALE GENOMIC DNA]</scope>
    <source>
        <strain evidence="2 3">DSM 18170</strain>
    </source>
</reference>
<sequence>MNRYIIHIAYLCLTFFLLASCNKQEDAMPQDEGMVTLSISAAMISRSGDSDETGDENRTYDELMHTLRIIIFDEKGDKEDDRLIDFIKEEKRGLFETPKPEYFIVKANETKTIYLLANCEDILKDKEISITNLDAIELKTEDEWFSGQPQNENFLLPATAKYTISVGKESKDLGTLYLAHAANKISFEFTNKSGQEITISEWRLTPIAQNSYLIPHITDENENTPEAERWYNKAQYKNADLSGDDEGVTNYDIPTDADQKEFKQTCEVTIDANASEPATLYSLDAPFYLHESKAKFDPTTGQQQYTVSCVINDRVYSAVLPNLPSLFRGTYIKIKATIKSLDEGEEDHDPFGIIINWQPGDEVEGVLEPAEEN</sequence>
<keyword evidence="3" id="KW-1185">Reference proteome</keyword>
<feature type="signal peptide" evidence="1">
    <location>
        <begin position="1"/>
        <end position="19"/>
    </location>
</feature>
<dbReference type="RefSeq" id="WP_013617478.1">
    <property type="nucleotide sequence ID" value="NC_015164.1"/>
</dbReference>
<feature type="chain" id="PRO_5003257382" description="Major fimbrial subunit protein N-terminal domain-containing protein" evidence="1">
    <location>
        <begin position="20"/>
        <end position="373"/>
    </location>
</feature>
<dbReference type="HOGENOM" id="CLU_716992_0_0_10"/>
<evidence type="ECO:0000313" key="2">
    <source>
        <dbReference type="EMBL" id="ADY36047.1"/>
    </source>
</evidence>
<name>F0QZ18_PHOSB</name>
<protein>
    <recommendedName>
        <fullName evidence="4">Major fimbrial subunit protein N-terminal domain-containing protein</fullName>
    </recommendedName>
</protein>
<dbReference type="STRING" id="667015.Bacsa_1475"/>
<keyword evidence="1" id="KW-0732">Signal</keyword>
<dbReference type="KEGG" id="bsa:Bacsa_1475"/>
<organism evidence="2 3">
    <name type="scientific">Phocaeicola salanitronis (strain DSM 18170 / JCM 13657 / CCUG 60908 / BL78)</name>
    <name type="common">Bacteroides salanitronis</name>
    <dbReference type="NCBI Taxonomy" id="667015"/>
    <lineage>
        <taxon>Bacteria</taxon>
        <taxon>Pseudomonadati</taxon>
        <taxon>Bacteroidota</taxon>
        <taxon>Bacteroidia</taxon>
        <taxon>Bacteroidales</taxon>
        <taxon>Bacteroidaceae</taxon>
        <taxon>Phocaeicola</taxon>
    </lineage>
</organism>
<accession>F0QZ18</accession>
<dbReference type="EMBL" id="CP002530">
    <property type="protein sequence ID" value="ADY36047.1"/>
    <property type="molecule type" value="Genomic_DNA"/>
</dbReference>
<evidence type="ECO:0008006" key="4">
    <source>
        <dbReference type="Google" id="ProtNLM"/>
    </source>
</evidence>
<dbReference type="eggNOG" id="ENOG5033TSN">
    <property type="taxonomic scope" value="Bacteria"/>
</dbReference>
<evidence type="ECO:0000256" key="1">
    <source>
        <dbReference type="SAM" id="SignalP"/>
    </source>
</evidence>
<proteinExistence type="predicted"/>
<dbReference type="AlphaFoldDB" id="F0QZ18"/>
<dbReference type="Proteomes" id="UP000007486">
    <property type="component" value="Chromosome"/>
</dbReference>